<sequence length="663" mass="74517">MVSQQLHLFDSLSEGRDIEFKSARGGLPRSLWETYSAFANTAGGVIYLGIKETDEGAVVQGVDDPDGLLRDFWAAINNRQKVNENLLKADDVEVLELDNRYVLEIHVPRASREQRPVYVGLDPYEGSYRRDHEGDFKCRRSEVQGMFADQSDAVAADSRILEHFGLEDFDEASLRQYRNRMASRQPSHPWLSLEDTEFLAKLGGWRRDRATGLEGPTVAGLLMFGRTQAITDNEAVPAFQVDYRERLAADENVRWSDRLTVDGTWEANLFQFYMRVVQKIHNDDALKIPFARNAQGYREGQTVVHEALQEALVNALIHADHAGQGGIIVERFAEHFEFSNPGTLLLSVEQLIRGGVSECRNKSLQTMFQMLGAGDRAGSGLDKIRSSWHAQHWQSPSLHERFRPDRVKLILPMVSLLPDGFLQAIRHRFGETSVRGLDEDEVQTLVTAAFEGQVTNQRLQSMLTAHRVDITQILRGLVDKGFLEAHGQRRGAYYTLVGGKIPDNQDAAILGSRRIGSADVPLNEPGSPHNAPDSAHSESFPPHNEPFSPHNAGRESHSEHATSGRATGPASREDVQTLLERIAEPVSRRARVRPELLRQTILALCNHGYLSLRDIAGLLRRDARNLRDRHISVLVERGALRLEYPEVPNHRKQRYVTAVGENK</sequence>
<dbReference type="STRING" id="1033802.SSPSH_000547"/>
<evidence type="ECO:0000256" key="1">
    <source>
        <dbReference type="SAM" id="MobiDB-lite"/>
    </source>
</evidence>
<keyword evidence="3" id="KW-0378">Hydrolase</keyword>
<dbReference type="EC" id="3.6.4.12" evidence="3"/>
<feature type="domain" description="Schlafen AlbA-2" evidence="2">
    <location>
        <begin position="14"/>
        <end position="117"/>
    </location>
</feature>
<name>U2EQW6_9GAMM</name>
<dbReference type="eggNOG" id="COG2865">
    <property type="taxonomic scope" value="Bacteria"/>
</dbReference>
<protein>
    <submittedName>
        <fullName evidence="3">ATPase family protein associated with various cellular activitie</fullName>
        <ecNumber evidence="3">3.6.4.12</ecNumber>
    </submittedName>
</protein>
<feature type="compositionally biased region" description="Basic and acidic residues" evidence="1">
    <location>
        <begin position="552"/>
        <end position="562"/>
    </location>
</feature>
<evidence type="ECO:0000313" key="4">
    <source>
        <dbReference type="Proteomes" id="UP000006242"/>
    </source>
</evidence>
<dbReference type="InterPro" id="IPR038475">
    <property type="entry name" value="RecG_C_sf"/>
</dbReference>
<dbReference type="InterPro" id="IPR038461">
    <property type="entry name" value="Schlafen_AlbA_2_dom_sf"/>
</dbReference>
<dbReference type="Proteomes" id="UP000006242">
    <property type="component" value="Unassembled WGS sequence"/>
</dbReference>
<dbReference type="Gene3D" id="3.30.565.60">
    <property type="match status" value="1"/>
</dbReference>
<reference evidence="3 4" key="2">
    <citation type="journal article" date="2013" name="PLoS ONE">
        <title>INDIGO - INtegrated Data Warehouse of MIcrobial GenOmes with Examples from the Red Sea Extremophiles.</title>
        <authorList>
            <person name="Alam I."/>
            <person name="Antunes A."/>
            <person name="Kamau A.A."/>
            <person name="Ba Alawi W."/>
            <person name="Kalkatawi M."/>
            <person name="Stingl U."/>
            <person name="Bajic V.B."/>
        </authorList>
    </citation>
    <scope>NUCLEOTIDE SEQUENCE [LARGE SCALE GENOMIC DNA]</scope>
    <source>
        <strain evidence="3 4">E1L3A</strain>
    </source>
</reference>
<dbReference type="Pfam" id="PF04326">
    <property type="entry name" value="SLFN_AlbA_2"/>
    <property type="match status" value="1"/>
</dbReference>
<feature type="region of interest" description="Disordered" evidence="1">
    <location>
        <begin position="517"/>
        <end position="573"/>
    </location>
</feature>
<keyword evidence="4" id="KW-1185">Reference proteome</keyword>
<dbReference type="PANTHER" id="PTHR30595">
    <property type="entry name" value="GLPR-RELATED TRANSCRIPTIONAL REPRESSOR"/>
    <property type="match status" value="1"/>
</dbReference>
<dbReference type="Gene3D" id="3.30.950.30">
    <property type="entry name" value="Schlafen, AAA domain"/>
    <property type="match status" value="1"/>
</dbReference>
<proteinExistence type="predicted"/>
<gene>
    <name evidence="3" type="ORF">SSPSH_000547</name>
</gene>
<evidence type="ECO:0000259" key="2">
    <source>
        <dbReference type="Pfam" id="PF04326"/>
    </source>
</evidence>
<comment type="caution">
    <text evidence="3">The sequence shown here is derived from an EMBL/GenBank/DDBJ whole genome shotgun (WGS) entry which is preliminary data.</text>
</comment>
<accession>U2EQW6</accession>
<dbReference type="Pfam" id="PF13749">
    <property type="entry name" value="HATPase_c_4"/>
    <property type="match status" value="1"/>
</dbReference>
<dbReference type="InterPro" id="IPR007421">
    <property type="entry name" value="Schlafen_AlbA_2_dom"/>
</dbReference>
<reference evidence="3 4" key="1">
    <citation type="journal article" date="2011" name="J. Bacteriol.">
        <title>Genome sequence of Salinisphaera shabanensis, a gammaproteobacterium from the harsh, variable environment of the brine-seawater interface of the Shaban Deep in the Red Sea.</title>
        <authorList>
            <person name="Antunes A."/>
            <person name="Alam I."/>
            <person name="Bajic V.B."/>
            <person name="Stingl U."/>
        </authorList>
    </citation>
    <scope>NUCLEOTIDE SEQUENCE [LARGE SCALE GENOMIC DNA]</scope>
    <source>
        <strain evidence="3 4">E1L3A</strain>
    </source>
</reference>
<dbReference type="GO" id="GO:0016787">
    <property type="term" value="F:hydrolase activity"/>
    <property type="evidence" value="ECO:0007669"/>
    <property type="project" value="UniProtKB-KW"/>
</dbReference>
<dbReference type="PANTHER" id="PTHR30595:SF6">
    <property type="entry name" value="SCHLAFEN ALBA-2 DOMAIN-CONTAINING PROTEIN"/>
    <property type="match status" value="1"/>
</dbReference>
<dbReference type="EMBL" id="AFNV02000003">
    <property type="protein sequence ID" value="ERJ20437.1"/>
    <property type="molecule type" value="Genomic_DNA"/>
</dbReference>
<evidence type="ECO:0000313" key="3">
    <source>
        <dbReference type="EMBL" id="ERJ20437.1"/>
    </source>
</evidence>
<dbReference type="AlphaFoldDB" id="U2EQW6"/>
<organism evidence="3 4">
    <name type="scientific">Salinisphaera shabanensis E1L3A</name>
    <dbReference type="NCBI Taxonomy" id="1033802"/>
    <lineage>
        <taxon>Bacteria</taxon>
        <taxon>Pseudomonadati</taxon>
        <taxon>Pseudomonadota</taxon>
        <taxon>Gammaproteobacteria</taxon>
        <taxon>Salinisphaerales</taxon>
        <taxon>Salinisphaeraceae</taxon>
        <taxon>Salinisphaera</taxon>
    </lineage>
</organism>
<dbReference type="GO" id="GO:0003678">
    <property type="term" value="F:DNA helicase activity"/>
    <property type="evidence" value="ECO:0007669"/>
    <property type="project" value="UniProtKB-EC"/>
</dbReference>